<dbReference type="SUPFAM" id="SSF47616">
    <property type="entry name" value="GST C-terminal domain-like"/>
    <property type="match status" value="1"/>
</dbReference>
<dbReference type="OrthoDB" id="8634103at2"/>
<dbReference type="GO" id="GO:0006559">
    <property type="term" value="P:L-phenylalanine catabolic process"/>
    <property type="evidence" value="ECO:0007669"/>
    <property type="project" value="TreeGrafter"/>
</dbReference>
<dbReference type="Proteomes" id="UP000216885">
    <property type="component" value="Unassembled WGS sequence"/>
</dbReference>
<dbReference type="InterPro" id="IPR004045">
    <property type="entry name" value="Glutathione_S-Trfase_N"/>
</dbReference>
<dbReference type="PANTHER" id="PTHR42673">
    <property type="entry name" value="MALEYLACETOACETATE ISOMERASE"/>
    <property type="match status" value="1"/>
</dbReference>
<evidence type="ECO:0000259" key="2">
    <source>
        <dbReference type="PROSITE" id="PS50405"/>
    </source>
</evidence>
<dbReference type="RefSeq" id="WP_094821800.1">
    <property type="nucleotide sequence ID" value="NZ_NEVO01000008.1"/>
</dbReference>
<keyword evidence="3" id="KW-0808">Transferase</keyword>
<dbReference type="GO" id="GO:0004364">
    <property type="term" value="F:glutathione transferase activity"/>
    <property type="evidence" value="ECO:0007669"/>
    <property type="project" value="TreeGrafter"/>
</dbReference>
<dbReference type="EMBL" id="NEVQ01000013">
    <property type="protein sequence ID" value="OZI56592.1"/>
    <property type="molecule type" value="Genomic_DNA"/>
</dbReference>
<comment type="caution">
    <text evidence="3">The sequence shown here is derived from an EMBL/GenBank/DDBJ whole genome shotgun (WGS) entry which is preliminary data.</text>
</comment>
<reference evidence="3 4" key="1">
    <citation type="submission" date="2017-05" db="EMBL/GenBank/DDBJ databases">
        <title>Complete and WGS of Bordetella genogroups.</title>
        <authorList>
            <person name="Spilker T."/>
            <person name="LiPuma J."/>
        </authorList>
    </citation>
    <scope>NUCLEOTIDE SEQUENCE [LARGE SCALE GENOMIC DNA]</scope>
    <source>
        <strain evidence="3 4">AU9919</strain>
    </source>
</reference>
<keyword evidence="4" id="KW-1185">Reference proteome</keyword>
<dbReference type="GO" id="GO:0006749">
    <property type="term" value="P:glutathione metabolic process"/>
    <property type="evidence" value="ECO:0007669"/>
    <property type="project" value="TreeGrafter"/>
</dbReference>
<dbReference type="GO" id="GO:0016034">
    <property type="term" value="F:maleylacetoacetate isomerase activity"/>
    <property type="evidence" value="ECO:0007669"/>
    <property type="project" value="TreeGrafter"/>
</dbReference>
<gene>
    <name evidence="3" type="ORF">CAL20_14360</name>
</gene>
<feature type="domain" description="GST C-terminal" evidence="2">
    <location>
        <begin position="83"/>
        <end position="205"/>
    </location>
</feature>
<dbReference type="PANTHER" id="PTHR42673:SF4">
    <property type="entry name" value="MALEYLACETOACETATE ISOMERASE"/>
    <property type="match status" value="1"/>
</dbReference>
<dbReference type="InterPro" id="IPR036282">
    <property type="entry name" value="Glutathione-S-Trfase_C_sf"/>
</dbReference>
<sequence length="205" mass="22877">MKLIGSLTSPYVRKVRVVMAEKKLDYQLELENVWSPDTQIQTYNPLGKVPCLVMEDGGALFDSRVIVEYLDTLSPVARLIPQSGRDRAAVKCWEAIADGLLDAGILIVRENQRPEALRSADWIERQYGKIDAALHAMDESLGEQAHCMGINYSLADIAVGCALGYLDLRFSHLNWRESHANLARHYEKLSARQSFIDSVPPPPAA</sequence>
<dbReference type="Pfam" id="PF13410">
    <property type="entry name" value="GST_C_2"/>
    <property type="match status" value="1"/>
</dbReference>
<evidence type="ECO:0000259" key="1">
    <source>
        <dbReference type="PROSITE" id="PS50404"/>
    </source>
</evidence>
<organism evidence="3 4">
    <name type="scientific">Bordetella genomosp. 4</name>
    <dbReference type="NCBI Taxonomy" id="463044"/>
    <lineage>
        <taxon>Bacteria</taxon>
        <taxon>Pseudomonadati</taxon>
        <taxon>Pseudomonadota</taxon>
        <taxon>Betaproteobacteria</taxon>
        <taxon>Burkholderiales</taxon>
        <taxon>Alcaligenaceae</taxon>
        <taxon>Bordetella</taxon>
    </lineage>
</organism>
<accession>A0A261U595</accession>
<dbReference type="CDD" id="cd03049">
    <property type="entry name" value="GST_N_3"/>
    <property type="match status" value="1"/>
</dbReference>
<dbReference type="AlphaFoldDB" id="A0A261U595"/>
<dbReference type="SUPFAM" id="SSF52833">
    <property type="entry name" value="Thioredoxin-like"/>
    <property type="match status" value="1"/>
</dbReference>
<dbReference type="PROSITE" id="PS50404">
    <property type="entry name" value="GST_NTER"/>
    <property type="match status" value="1"/>
</dbReference>
<dbReference type="InterPro" id="IPR010987">
    <property type="entry name" value="Glutathione-S-Trfase_C-like"/>
</dbReference>
<dbReference type="Gene3D" id="1.20.1050.10">
    <property type="match status" value="1"/>
</dbReference>
<dbReference type="PROSITE" id="PS50405">
    <property type="entry name" value="GST_CTER"/>
    <property type="match status" value="1"/>
</dbReference>
<proteinExistence type="predicted"/>
<dbReference type="CDD" id="cd03205">
    <property type="entry name" value="GST_C_6"/>
    <property type="match status" value="1"/>
</dbReference>
<evidence type="ECO:0000313" key="3">
    <source>
        <dbReference type="EMBL" id="OZI56592.1"/>
    </source>
</evidence>
<protein>
    <submittedName>
        <fullName evidence="3">Glutathione S-transferase</fullName>
    </submittedName>
</protein>
<dbReference type="InterPro" id="IPR040079">
    <property type="entry name" value="Glutathione_S-Trfase"/>
</dbReference>
<name>A0A261U595_9BORD</name>
<feature type="domain" description="GST N-terminal" evidence="1">
    <location>
        <begin position="1"/>
        <end position="78"/>
    </location>
</feature>
<dbReference type="Gene3D" id="3.40.30.10">
    <property type="entry name" value="Glutaredoxin"/>
    <property type="match status" value="1"/>
</dbReference>
<dbReference type="SFLD" id="SFLDS00019">
    <property type="entry name" value="Glutathione_Transferase_(cytos"/>
    <property type="match status" value="1"/>
</dbReference>
<evidence type="ECO:0000313" key="4">
    <source>
        <dbReference type="Proteomes" id="UP000216885"/>
    </source>
</evidence>
<dbReference type="Pfam" id="PF13409">
    <property type="entry name" value="GST_N_2"/>
    <property type="match status" value="1"/>
</dbReference>
<dbReference type="InterPro" id="IPR036249">
    <property type="entry name" value="Thioredoxin-like_sf"/>
</dbReference>